<proteinExistence type="predicted"/>
<dbReference type="Proteomes" id="UP000235145">
    <property type="component" value="Unassembled WGS sequence"/>
</dbReference>
<evidence type="ECO:0000313" key="1">
    <source>
        <dbReference type="EMBL" id="KAJ0227292.1"/>
    </source>
</evidence>
<protein>
    <submittedName>
        <fullName evidence="1">Uncharacterized protein</fullName>
    </submittedName>
</protein>
<gene>
    <name evidence="1" type="ORF">LSAT_V11C100039830</name>
</gene>
<reference evidence="1 2" key="1">
    <citation type="journal article" date="2017" name="Nat. Commun.">
        <title>Genome assembly with in vitro proximity ligation data and whole-genome triplication in lettuce.</title>
        <authorList>
            <person name="Reyes-Chin-Wo S."/>
            <person name="Wang Z."/>
            <person name="Yang X."/>
            <person name="Kozik A."/>
            <person name="Arikit S."/>
            <person name="Song C."/>
            <person name="Xia L."/>
            <person name="Froenicke L."/>
            <person name="Lavelle D.O."/>
            <person name="Truco M.J."/>
            <person name="Xia R."/>
            <person name="Zhu S."/>
            <person name="Xu C."/>
            <person name="Xu H."/>
            <person name="Xu X."/>
            <person name="Cox K."/>
            <person name="Korf I."/>
            <person name="Meyers B.C."/>
            <person name="Michelmore R.W."/>
        </authorList>
    </citation>
    <scope>NUCLEOTIDE SEQUENCE [LARGE SCALE GENOMIC DNA]</scope>
    <source>
        <strain evidence="2">cv. Salinas</strain>
        <tissue evidence="1">Seedlings</tissue>
    </source>
</reference>
<evidence type="ECO:0000313" key="2">
    <source>
        <dbReference type="Proteomes" id="UP000235145"/>
    </source>
</evidence>
<keyword evidence="2" id="KW-1185">Reference proteome</keyword>
<sequence length="125" mass="14491">MLLVESDRYQLGVHSISRVGFVGFSRPLYLTLSDVKWIVFLGKDVSDDNKMFSLIVTKRLHMYCCSPFKDLSSLQCEREYHIRCLREHKKMYLKVSSHFGGIGIGITYSDEKWIVFLGKDVSNEC</sequence>
<accession>A0A9R1WR49</accession>
<dbReference type="EMBL" id="NBSK02000001">
    <property type="protein sequence ID" value="KAJ0227292.1"/>
    <property type="molecule type" value="Genomic_DNA"/>
</dbReference>
<comment type="caution">
    <text evidence="1">The sequence shown here is derived from an EMBL/GenBank/DDBJ whole genome shotgun (WGS) entry which is preliminary data.</text>
</comment>
<dbReference type="AlphaFoldDB" id="A0A9R1WR49"/>
<name>A0A9R1WR49_LACSA</name>
<organism evidence="1 2">
    <name type="scientific">Lactuca sativa</name>
    <name type="common">Garden lettuce</name>
    <dbReference type="NCBI Taxonomy" id="4236"/>
    <lineage>
        <taxon>Eukaryota</taxon>
        <taxon>Viridiplantae</taxon>
        <taxon>Streptophyta</taxon>
        <taxon>Embryophyta</taxon>
        <taxon>Tracheophyta</taxon>
        <taxon>Spermatophyta</taxon>
        <taxon>Magnoliopsida</taxon>
        <taxon>eudicotyledons</taxon>
        <taxon>Gunneridae</taxon>
        <taxon>Pentapetalae</taxon>
        <taxon>asterids</taxon>
        <taxon>campanulids</taxon>
        <taxon>Asterales</taxon>
        <taxon>Asteraceae</taxon>
        <taxon>Cichorioideae</taxon>
        <taxon>Cichorieae</taxon>
        <taxon>Lactucinae</taxon>
        <taxon>Lactuca</taxon>
    </lineage>
</organism>